<name>A0A6J6Q1C8_9ZZZZ</name>
<dbReference type="EMBL" id="CAEZXV010000080">
    <property type="protein sequence ID" value="CAB4705541.1"/>
    <property type="molecule type" value="Genomic_DNA"/>
</dbReference>
<feature type="transmembrane region" description="Helical" evidence="1">
    <location>
        <begin position="20"/>
        <end position="37"/>
    </location>
</feature>
<keyword evidence="1" id="KW-1133">Transmembrane helix</keyword>
<gene>
    <name evidence="2" type="ORF">UFOPK2598_00810</name>
</gene>
<reference evidence="2" key="1">
    <citation type="submission" date="2020-05" db="EMBL/GenBank/DDBJ databases">
        <authorList>
            <person name="Chiriac C."/>
            <person name="Salcher M."/>
            <person name="Ghai R."/>
            <person name="Kavagutti S V."/>
        </authorList>
    </citation>
    <scope>NUCLEOTIDE SEQUENCE</scope>
</reference>
<sequence length="136" mass="14463">MTYAMDAVRSKAVKGPGLKVAGVIILQFLLIFIFEILEYTFTKVGFFTGLAILVAFLGGLYLGRPGTSYTNAVNPPIALLVSTLIIMATVGGIGFSPSKVGLELITTLSAVAPWLITGAVIAWAAHFALLRKYARN</sequence>
<protein>
    <submittedName>
        <fullName evidence="2">Unannotated protein</fullName>
    </submittedName>
</protein>
<proteinExistence type="predicted"/>
<feature type="transmembrane region" description="Helical" evidence="1">
    <location>
        <begin position="75"/>
        <end position="95"/>
    </location>
</feature>
<evidence type="ECO:0000313" key="2">
    <source>
        <dbReference type="EMBL" id="CAB4705541.1"/>
    </source>
</evidence>
<dbReference type="AlphaFoldDB" id="A0A6J6Q1C8"/>
<keyword evidence="1" id="KW-0812">Transmembrane</keyword>
<accession>A0A6J6Q1C8</accession>
<organism evidence="2">
    <name type="scientific">freshwater metagenome</name>
    <dbReference type="NCBI Taxonomy" id="449393"/>
    <lineage>
        <taxon>unclassified sequences</taxon>
        <taxon>metagenomes</taxon>
        <taxon>ecological metagenomes</taxon>
    </lineage>
</organism>
<feature type="transmembrane region" description="Helical" evidence="1">
    <location>
        <begin position="43"/>
        <end position="63"/>
    </location>
</feature>
<feature type="transmembrane region" description="Helical" evidence="1">
    <location>
        <begin position="107"/>
        <end position="130"/>
    </location>
</feature>
<evidence type="ECO:0000256" key="1">
    <source>
        <dbReference type="SAM" id="Phobius"/>
    </source>
</evidence>
<keyword evidence="1" id="KW-0472">Membrane</keyword>